<protein>
    <submittedName>
        <fullName evidence="2">Extradiol dioxygenase</fullName>
    </submittedName>
</protein>
<dbReference type="GO" id="GO:0051213">
    <property type="term" value="F:dioxygenase activity"/>
    <property type="evidence" value="ECO:0007669"/>
    <property type="project" value="UniProtKB-KW"/>
</dbReference>
<keyword evidence="2" id="KW-0560">Oxidoreductase</keyword>
<dbReference type="Gene3D" id="3.10.180.10">
    <property type="entry name" value="2,3-Dihydroxybiphenyl 1,2-Dioxygenase, domain 1"/>
    <property type="match status" value="1"/>
</dbReference>
<keyword evidence="2" id="KW-0223">Dioxygenase</keyword>
<dbReference type="InterPro" id="IPR037523">
    <property type="entry name" value="VOC_core"/>
</dbReference>
<dbReference type="OrthoDB" id="8562712at2"/>
<evidence type="ECO:0000313" key="2">
    <source>
        <dbReference type="EMBL" id="QGZ55543.1"/>
    </source>
</evidence>
<dbReference type="SUPFAM" id="SSF54593">
    <property type="entry name" value="Glyoxalase/Bleomycin resistance protein/Dihydroxybiphenyl dioxygenase"/>
    <property type="match status" value="1"/>
</dbReference>
<evidence type="ECO:0000313" key="3">
    <source>
        <dbReference type="Proteomes" id="UP000434209"/>
    </source>
</evidence>
<proteinExistence type="predicted"/>
<dbReference type="KEGG" id="pacp:FAZ97_11815"/>
<dbReference type="PROSITE" id="PS51819">
    <property type="entry name" value="VOC"/>
    <property type="match status" value="1"/>
</dbReference>
<dbReference type="RefSeq" id="WP_158758593.1">
    <property type="nucleotide sequence ID" value="NZ_CP046909.1"/>
</dbReference>
<dbReference type="AlphaFoldDB" id="A0A7Z2G5D9"/>
<dbReference type="InterPro" id="IPR004360">
    <property type="entry name" value="Glyas_Fos-R_dOase_dom"/>
</dbReference>
<name>A0A7Z2G5D9_9BURK</name>
<feature type="domain" description="VOC" evidence="1">
    <location>
        <begin position="2"/>
        <end position="127"/>
    </location>
</feature>
<sequence length="141" mass="15153">MQLDHVTLVTPELESTCRFFRDIVGLDDGPRPPFRVDGHWLYANGRPAVHLVDATVPARSPGGSAVLVAPRIDHVAFRVASGVEWRALVERLAAHRVPYQLAEVPMSAEVQLFVALAPGVVVEFVTSMPAGAGGSLSPDSY</sequence>
<keyword evidence="3" id="KW-1185">Reference proteome</keyword>
<organism evidence="2 3">
    <name type="scientific">Paraburkholderia acidiphila</name>
    <dbReference type="NCBI Taxonomy" id="2571747"/>
    <lineage>
        <taxon>Bacteria</taxon>
        <taxon>Pseudomonadati</taxon>
        <taxon>Pseudomonadota</taxon>
        <taxon>Betaproteobacteria</taxon>
        <taxon>Burkholderiales</taxon>
        <taxon>Burkholderiaceae</taxon>
        <taxon>Paraburkholderia</taxon>
    </lineage>
</organism>
<gene>
    <name evidence="2" type="ORF">FAZ97_11815</name>
</gene>
<evidence type="ECO:0000259" key="1">
    <source>
        <dbReference type="PROSITE" id="PS51819"/>
    </source>
</evidence>
<dbReference type="Pfam" id="PF00903">
    <property type="entry name" value="Glyoxalase"/>
    <property type="match status" value="1"/>
</dbReference>
<accession>A0A7Z2G5D9</accession>
<reference evidence="2 3" key="1">
    <citation type="submission" date="2019-12" db="EMBL/GenBank/DDBJ databases">
        <title>Paraburkholderia acidiphila 7Q-K02 sp. nov and Paraburkholderia acidisoli DHF22 sp. nov., two strains isolated from forest soil.</title>
        <authorList>
            <person name="Gao Z."/>
            <person name="Qiu L."/>
        </authorList>
    </citation>
    <scope>NUCLEOTIDE SEQUENCE [LARGE SCALE GENOMIC DNA]</scope>
    <source>
        <strain evidence="2 3">7Q-K02</strain>
    </source>
</reference>
<dbReference type="EMBL" id="CP046909">
    <property type="protein sequence ID" value="QGZ55543.1"/>
    <property type="molecule type" value="Genomic_DNA"/>
</dbReference>
<dbReference type="InterPro" id="IPR029068">
    <property type="entry name" value="Glyas_Bleomycin-R_OHBP_Dase"/>
</dbReference>
<dbReference type="Proteomes" id="UP000434209">
    <property type="component" value="Chromosome 1"/>
</dbReference>